<gene>
    <name evidence="1" type="ORF">A0128_02845</name>
</gene>
<sequence>MAKLPTKPTSTTLTRAGARDFHGRAVGVTTKIFRKSICFPFEILILSLSPILSPHSRESPLQILFDTASL</sequence>
<evidence type="ECO:0000313" key="1">
    <source>
        <dbReference type="EMBL" id="AOP32895.1"/>
    </source>
</evidence>
<dbReference type="AlphaFoldDB" id="A0A1D7UTL0"/>
<dbReference type="Proteomes" id="UP000094197">
    <property type="component" value="Chromosome 1"/>
</dbReference>
<dbReference type="EMBL" id="CP015217">
    <property type="protein sequence ID" value="AOP32895.1"/>
    <property type="molecule type" value="Genomic_DNA"/>
</dbReference>
<proteinExistence type="predicted"/>
<organism evidence="1 2">
    <name type="scientific">Leptospira tipperaryensis</name>
    <dbReference type="NCBI Taxonomy" id="2564040"/>
    <lineage>
        <taxon>Bacteria</taxon>
        <taxon>Pseudomonadati</taxon>
        <taxon>Spirochaetota</taxon>
        <taxon>Spirochaetia</taxon>
        <taxon>Leptospirales</taxon>
        <taxon>Leptospiraceae</taxon>
        <taxon>Leptospira</taxon>
    </lineage>
</organism>
<keyword evidence="2" id="KW-1185">Reference proteome</keyword>
<protein>
    <submittedName>
        <fullName evidence="1">Uncharacterized protein</fullName>
    </submittedName>
</protein>
<dbReference type="KEGG" id="laj:A0128_02845"/>
<accession>A0A1D7UTL0</accession>
<evidence type="ECO:0000313" key="2">
    <source>
        <dbReference type="Proteomes" id="UP000094197"/>
    </source>
</evidence>
<name>A0A1D7UTL0_9LEPT</name>
<reference evidence="1 2" key="1">
    <citation type="submission" date="2016-04" db="EMBL/GenBank/DDBJ databases">
        <title>Complete genome seqeunce of Leptospira alstonii serovar Room22.</title>
        <authorList>
            <person name="Nally J.E."/>
            <person name="Bayles D.O."/>
            <person name="Hurley D."/>
            <person name="Fanning S."/>
            <person name="McMahon B.J."/>
            <person name="Arent Z."/>
        </authorList>
    </citation>
    <scope>NUCLEOTIDE SEQUENCE [LARGE SCALE GENOMIC DNA]</scope>
    <source>
        <strain evidence="1 2">GWTS #1</strain>
    </source>
</reference>